<feature type="binding site" evidence="7">
    <location>
        <position position="125"/>
    </location>
    <ligand>
        <name>[2Fe-2S] cluster</name>
        <dbReference type="ChEBI" id="CHEBI:190135"/>
    </ligand>
</feature>
<dbReference type="Gene3D" id="1.10.10.1590">
    <property type="entry name" value="NADH-quinone oxidoreductase subunit E"/>
    <property type="match status" value="1"/>
</dbReference>
<comment type="similarity">
    <text evidence="1">Belongs to the complex I 24 kDa subunit family.</text>
</comment>
<dbReference type="RefSeq" id="WP_093883632.1">
    <property type="nucleotide sequence ID" value="NZ_FOBS01000014.1"/>
</dbReference>
<feature type="binding site" evidence="7">
    <location>
        <position position="85"/>
    </location>
    <ligand>
        <name>[2Fe-2S] cluster</name>
        <dbReference type="ChEBI" id="CHEBI:190135"/>
    </ligand>
</feature>
<evidence type="ECO:0000256" key="5">
    <source>
        <dbReference type="ARBA" id="ARBA00023014"/>
    </source>
</evidence>
<dbReference type="AlphaFoldDB" id="A0A1H7Y6Z6"/>
<evidence type="ECO:0000256" key="1">
    <source>
        <dbReference type="ARBA" id="ARBA00010643"/>
    </source>
</evidence>
<dbReference type="PROSITE" id="PS01099">
    <property type="entry name" value="COMPLEX1_24K"/>
    <property type="match status" value="1"/>
</dbReference>
<proteinExistence type="inferred from homology"/>
<organism evidence="8 9">
    <name type="scientific">Syntrophus gentianae</name>
    <dbReference type="NCBI Taxonomy" id="43775"/>
    <lineage>
        <taxon>Bacteria</taxon>
        <taxon>Pseudomonadati</taxon>
        <taxon>Thermodesulfobacteriota</taxon>
        <taxon>Syntrophia</taxon>
        <taxon>Syntrophales</taxon>
        <taxon>Syntrophaceae</taxon>
        <taxon>Syntrophus</taxon>
    </lineage>
</organism>
<evidence type="ECO:0000256" key="2">
    <source>
        <dbReference type="ARBA" id="ARBA00022714"/>
    </source>
</evidence>
<dbReference type="SUPFAM" id="SSF52833">
    <property type="entry name" value="Thioredoxin-like"/>
    <property type="match status" value="1"/>
</dbReference>
<dbReference type="InterPro" id="IPR028431">
    <property type="entry name" value="NADP_DH_HndA-like"/>
</dbReference>
<dbReference type="PIRSF" id="PIRSF000216">
    <property type="entry name" value="NADH_DH_24kDa"/>
    <property type="match status" value="1"/>
</dbReference>
<comment type="cofactor">
    <cofactor evidence="7">
        <name>[2Fe-2S] cluster</name>
        <dbReference type="ChEBI" id="CHEBI:190135"/>
    </cofactor>
    <text evidence="7">Binds 1 [2Fe-2S] cluster.</text>
</comment>
<dbReference type="Pfam" id="PF01257">
    <property type="entry name" value="2Fe-2S_thioredx"/>
    <property type="match status" value="1"/>
</dbReference>
<dbReference type="GO" id="GO:0016491">
    <property type="term" value="F:oxidoreductase activity"/>
    <property type="evidence" value="ECO:0007669"/>
    <property type="project" value="InterPro"/>
</dbReference>
<evidence type="ECO:0000313" key="8">
    <source>
        <dbReference type="EMBL" id="SEM41098.1"/>
    </source>
</evidence>
<dbReference type="InterPro" id="IPR036249">
    <property type="entry name" value="Thioredoxin-like_sf"/>
</dbReference>
<dbReference type="InterPro" id="IPR042128">
    <property type="entry name" value="NuoE_dom"/>
</dbReference>
<evidence type="ECO:0000256" key="6">
    <source>
        <dbReference type="ARBA" id="ARBA00034078"/>
    </source>
</evidence>
<dbReference type="Proteomes" id="UP000198744">
    <property type="component" value="Unassembled WGS sequence"/>
</dbReference>
<sequence>MNTVVDRGKIKEIIGRYDGEKSAAVAVLQDLQEEFRYLPKEALAIVSDELKVPLSRIYEIATFYNAFSLKPRGKYLIEVCAGTACHVQGGFNLMDRLERELNISRGETTEDAVFTLEEVRCLGCCSLAPVARIGGNIHPYLTQDEIPKILKNYRKAGVKK</sequence>
<keyword evidence="3 7" id="KW-0479">Metal-binding</keyword>
<dbReference type="Gene3D" id="3.40.30.10">
    <property type="entry name" value="Glutaredoxin"/>
    <property type="match status" value="1"/>
</dbReference>
<feature type="binding site" evidence="7">
    <location>
        <position position="80"/>
    </location>
    <ligand>
        <name>[2Fe-2S] cluster</name>
        <dbReference type="ChEBI" id="CHEBI:190135"/>
    </ligand>
</feature>
<keyword evidence="5 7" id="KW-0411">Iron-sulfur</keyword>
<evidence type="ECO:0000256" key="7">
    <source>
        <dbReference type="PIRSR" id="PIRSR000216-1"/>
    </source>
</evidence>
<protein>
    <submittedName>
        <fullName evidence="8">NADH dehydrogenase subunit E</fullName>
    </submittedName>
</protein>
<dbReference type="CDD" id="cd03064">
    <property type="entry name" value="TRX_Fd_NuoE"/>
    <property type="match status" value="1"/>
</dbReference>
<keyword evidence="9" id="KW-1185">Reference proteome</keyword>
<feature type="binding site" evidence="7">
    <location>
        <position position="121"/>
    </location>
    <ligand>
        <name>[2Fe-2S] cluster</name>
        <dbReference type="ChEBI" id="CHEBI:190135"/>
    </ligand>
</feature>
<keyword evidence="4 7" id="KW-0408">Iron</keyword>
<dbReference type="PANTHER" id="PTHR43342">
    <property type="entry name" value="NADH-QUINONE OXIDOREDUCTASE, E SUBUNIT"/>
    <property type="match status" value="1"/>
</dbReference>
<dbReference type="InterPro" id="IPR041921">
    <property type="entry name" value="NuoE_N"/>
</dbReference>
<evidence type="ECO:0000256" key="4">
    <source>
        <dbReference type="ARBA" id="ARBA00023004"/>
    </source>
</evidence>
<dbReference type="InterPro" id="IPR002023">
    <property type="entry name" value="NuoE-like"/>
</dbReference>
<reference evidence="8 9" key="1">
    <citation type="submission" date="2016-10" db="EMBL/GenBank/DDBJ databases">
        <authorList>
            <person name="de Groot N.N."/>
        </authorList>
    </citation>
    <scope>NUCLEOTIDE SEQUENCE [LARGE SCALE GENOMIC DNA]</scope>
    <source>
        <strain evidence="8 9">DSM 8423</strain>
    </source>
</reference>
<dbReference type="STRING" id="43775.SAMN04489760_11434"/>
<evidence type="ECO:0000256" key="3">
    <source>
        <dbReference type="ARBA" id="ARBA00022723"/>
    </source>
</evidence>
<dbReference type="GO" id="GO:0046872">
    <property type="term" value="F:metal ion binding"/>
    <property type="evidence" value="ECO:0007669"/>
    <property type="project" value="UniProtKB-KW"/>
</dbReference>
<gene>
    <name evidence="8" type="ORF">SAMN04489760_11434</name>
</gene>
<dbReference type="GO" id="GO:0051537">
    <property type="term" value="F:2 iron, 2 sulfur cluster binding"/>
    <property type="evidence" value="ECO:0007669"/>
    <property type="project" value="UniProtKB-KW"/>
</dbReference>
<dbReference type="EMBL" id="FOBS01000014">
    <property type="protein sequence ID" value="SEM41098.1"/>
    <property type="molecule type" value="Genomic_DNA"/>
</dbReference>
<dbReference type="NCBIfam" id="NF005722">
    <property type="entry name" value="PRK07539.1-2"/>
    <property type="match status" value="1"/>
</dbReference>
<keyword evidence="2 7" id="KW-0001">2Fe-2S</keyword>
<dbReference type="OrthoDB" id="9807941at2"/>
<accession>A0A1H7Y6Z6</accession>
<dbReference type="PANTHER" id="PTHR43342:SF1">
    <property type="entry name" value="BIFURCATING [FEFE] HYDROGENASE GAMMA SUBUNIT"/>
    <property type="match status" value="1"/>
</dbReference>
<evidence type="ECO:0000313" key="9">
    <source>
        <dbReference type="Proteomes" id="UP000198744"/>
    </source>
</evidence>
<name>A0A1H7Y6Z6_9BACT</name>
<comment type="cofactor">
    <cofactor evidence="6">
        <name>[2Fe-2S] cluster</name>
        <dbReference type="ChEBI" id="CHEBI:190135"/>
    </cofactor>
</comment>